<feature type="transmembrane region" description="Helical" evidence="6">
    <location>
        <begin position="160"/>
        <end position="179"/>
    </location>
</feature>
<feature type="transmembrane region" description="Helical" evidence="6">
    <location>
        <begin position="41"/>
        <end position="62"/>
    </location>
</feature>
<evidence type="ECO:0000256" key="1">
    <source>
        <dbReference type="ARBA" id="ARBA00004651"/>
    </source>
</evidence>
<evidence type="ECO:0000256" key="2">
    <source>
        <dbReference type="ARBA" id="ARBA00022475"/>
    </source>
</evidence>
<feature type="transmembrane region" description="Helical" evidence="6">
    <location>
        <begin position="200"/>
        <end position="222"/>
    </location>
</feature>
<feature type="transmembrane region" description="Helical" evidence="6">
    <location>
        <begin position="268"/>
        <end position="289"/>
    </location>
</feature>
<dbReference type="EMBL" id="JBHLVX010000022">
    <property type="protein sequence ID" value="MFC0267627.1"/>
    <property type="molecule type" value="Genomic_DNA"/>
</dbReference>
<dbReference type="RefSeq" id="WP_019950540.1">
    <property type="nucleotide sequence ID" value="NZ_JBHLVX010000022.1"/>
</dbReference>
<dbReference type="CDD" id="cd17324">
    <property type="entry name" value="MFS_NepI_like"/>
    <property type="match status" value="1"/>
</dbReference>
<evidence type="ECO:0000256" key="6">
    <source>
        <dbReference type="SAM" id="Phobius"/>
    </source>
</evidence>
<dbReference type="InterPro" id="IPR050189">
    <property type="entry name" value="MFS_Efflux_Transporters"/>
</dbReference>
<dbReference type="Gene3D" id="1.20.1250.20">
    <property type="entry name" value="MFS general substrate transporter like domains"/>
    <property type="match status" value="2"/>
</dbReference>
<evidence type="ECO:0000256" key="4">
    <source>
        <dbReference type="ARBA" id="ARBA00022989"/>
    </source>
</evidence>
<evidence type="ECO:0000313" key="9">
    <source>
        <dbReference type="Proteomes" id="UP001589814"/>
    </source>
</evidence>
<proteinExistence type="predicted"/>
<feature type="transmembrane region" description="Helical" evidence="6">
    <location>
        <begin position="69"/>
        <end position="91"/>
    </location>
</feature>
<dbReference type="PROSITE" id="PS50850">
    <property type="entry name" value="MFS"/>
    <property type="match status" value="1"/>
</dbReference>
<evidence type="ECO:0000256" key="5">
    <source>
        <dbReference type="ARBA" id="ARBA00023136"/>
    </source>
</evidence>
<dbReference type="PANTHER" id="PTHR43124">
    <property type="entry name" value="PURINE EFFLUX PUMP PBUE"/>
    <property type="match status" value="1"/>
</dbReference>
<keyword evidence="3 6" id="KW-0812">Transmembrane</keyword>
<dbReference type="SUPFAM" id="SSF103473">
    <property type="entry name" value="MFS general substrate transporter"/>
    <property type="match status" value="1"/>
</dbReference>
<evidence type="ECO:0000313" key="8">
    <source>
        <dbReference type="EMBL" id="MFC0267627.1"/>
    </source>
</evidence>
<comment type="caution">
    <text evidence="8">The sequence shown here is derived from an EMBL/GenBank/DDBJ whole genome shotgun (WGS) entry which is preliminary data.</text>
</comment>
<reference evidence="8 9" key="1">
    <citation type="submission" date="2024-09" db="EMBL/GenBank/DDBJ databases">
        <authorList>
            <person name="Sun Q."/>
            <person name="Mori K."/>
        </authorList>
    </citation>
    <scope>NUCLEOTIDE SEQUENCE [LARGE SCALE GENOMIC DNA]</scope>
    <source>
        <strain evidence="8 9">CCM 7415</strain>
    </source>
</reference>
<dbReference type="PANTHER" id="PTHR43124:SF8">
    <property type="entry name" value="INNER MEMBRANE TRANSPORT PROTEIN YDHP"/>
    <property type="match status" value="1"/>
</dbReference>
<feature type="transmembrane region" description="Helical" evidence="6">
    <location>
        <begin position="133"/>
        <end position="154"/>
    </location>
</feature>
<organism evidence="8 9">
    <name type="scientific">Kushneria aurantia</name>
    <dbReference type="NCBI Taxonomy" id="504092"/>
    <lineage>
        <taxon>Bacteria</taxon>
        <taxon>Pseudomonadati</taxon>
        <taxon>Pseudomonadota</taxon>
        <taxon>Gammaproteobacteria</taxon>
        <taxon>Oceanospirillales</taxon>
        <taxon>Halomonadaceae</taxon>
        <taxon>Kushneria</taxon>
    </lineage>
</organism>
<gene>
    <name evidence="8" type="ORF">ACFFHW_06400</name>
</gene>
<feature type="domain" description="Major facilitator superfamily (MFS) profile" evidence="7">
    <location>
        <begin position="4"/>
        <end position="379"/>
    </location>
</feature>
<dbReference type="InterPro" id="IPR020846">
    <property type="entry name" value="MFS_dom"/>
</dbReference>
<dbReference type="InterPro" id="IPR036259">
    <property type="entry name" value="MFS_trans_sf"/>
</dbReference>
<dbReference type="Proteomes" id="UP001589814">
    <property type="component" value="Unassembled WGS sequence"/>
</dbReference>
<comment type="subcellular location">
    <subcellularLocation>
        <location evidence="1">Cell membrane</location>
        <topology evidence="1">Multi-pass membrane protein</topology>
    </subcellularLocation>
</comment>
<protein>
    <submittedName>
        <fullName evidence="8">MFS transporter</fullName>
    </submittedName>
</protein>
<accession>A0ABV6G3N9</accession>
<feature type="transmembrane region" description="Helical" evidence="6">
    <location>
        <begin position="237"/>
        <end position="256"/>
    </location>
</feature>
<dbReference type="Pfam" id="PF07690">
    <property type="entry name" value="MFS_1"/>
    <property type="match status" value="1"/>
</dbReference>
<evidence type="ECO:0000259" key="7">
    <source>
        <dbReference type="PROSITE" id="PS50850"/>
    </source>
</evidence>
<keyword evidence="5 6" id="KW-0472">Membrane</keyword>
<dbReference type="InterPro" id="IPR011701">
    <property type="entry name" value="MFS"/>
</dbReference>
<feature type="transmembrane region" description="Helical" evidence="6">
    <location>
        <begin position="359"/>
        <end position="378"/>
    </location>
</feature>
<name>A0ABV6G3N9_9GAMM</name>
<evidence type="ECO:0000256" key="3">
    <source>
        <dbReference type="ARBA" id="ARBA00022692"/>
    </source>
</evidence>
<keyword evidence="4 6" id="KW-1133">Transmembrane helix</keyword>
<sequence length="401" mass="41656">MSLALIALAVAAFGIGTTEFVIMGLQSAVMADLDISALQAGLLVSGYAMGVVIGGPILAVISARMPRKATLLGLMSLFLIGNVACALAPGYATLMMARVLTSLSHGAFFGIGAVTAASMVVPEKRGQAISMMFAGLTLANVLGVPMGTFIGQLLGWRWTFWAVVAIGGVALVALARWIPSHLPRSEGRVMGEFVALKSRTVLMAMLCSVLASASLFAVYTYIEPMLTEVTGIASTMVAWALLLFGVGLTAGSLVGGRLSGGRLMPPTIGLMLMVIAILVIFGFTLATPIMALITLFLWGVVAFALVPILQLLIVDQAVEAPNLASTLNQSAFNLGNAIGAWLGGVALQGTLTIAQLPWLGAAVMVVGLFAALVTRSVLGRRLRRLDAEQQQREVASSAAVQ</sequence>
<keyword evidence="9" id="KW-1185">Reference proteome</keyword>
<feature type="transmembrane region" description="Helical" evidence="6">
    <location>
        <begin position="295"/>
        <end position="314"/>
    </location>
</feature>
<keyword evidence="2" id="KW-1003">Cell membrane</keyword>